<evidence type="ECO:0000259" key="6">
    <source>
        <dbReference type="PROSITE" id="PS50949"/>
    </source>
</evidence>
<evidence type="ECO:0000256" key="5">
    <source>
        <dbReference type="ARBA" id="ARBA00023163"/>
    </source>
</evidence>
<dbReference type="Gene3D" id="1.10.10.10">
    <property type="entry name" value="Winged helix-like DNA-binding domain superfamily/Winged helix DNA-binding domain"/>
    <property type="match status" value="1"/>
</dbReference>
<dbReference type="InterPro" id="IPR004839">
    <property type="entry name" value="Aminotransferase_I/II_large"/>
</dbReference>
<dbReference type="InterPro" id="IPR036390">
    <property type="entry name" value="WH_DNA-bd_sf"/>
</dbReference>
<evidence type="ECO:0000256" key="4">
    <source>
        <dbReference type="ARBA" id="ARBA00023125"/>
    </source>
</evidence>
<dbReference type="PROSITE" id="PS50949">
    <property type="entry name" value="HTH_GNTR"/>
    <property type="match status" value="1"/>
</dbReference>
<keyword evidence="2" id="KW-0663">Pyridoxal phosphate</keyword>
<proteinExistence type="inferred from homology"/>
<sequence length="498" mass="53766">MERELDRFPRVGDLIAVLGNWTLGDGPLYRKLADAMARAIEDGALRAGQRLPSERELAKALAVSRSTVVAAYDELHTRDLLERRQGSGTRISRTARAARSDGRVSGGRGTATFQRLIDGPGPVISLACAADAGVPEVAEALDEVARYDLPDLLADPGYQARGLPALRAEVAEYYTDQGLPTSADEVLITTGAHQALVLLSEVYLRGASTVAVEAPSWQPCLDVFRAAGADLVSVPLDDEGIDERRLAAVLAEQRPSLLYVMPTFHNPAGVLMSGARRRRVAELAARHDVAVVEDNAYAGCVLAGDGAAEIPPPLSAHLPTGTESVVVESLKSVWGGLRIGWIRGPRGIIERCARRKALADLGGPLIEQALAARLFPRLPEIVKKGAVERAQRCEQAERLLTEHLPGWRWRTPDGGSSLWVSLPDGDADVFAQIALRHGVEVIPGSTMDPTGAHDNYLRLPFMQEPEVLEELVRRLAEAWGDLSRHGPGEDEVRARTIV</sequence>
<comment type="similarity">
    <text evidence="1">In the C-terminal section; belongs to the class-I pyridoxal-phosphate-dependent aminotransferase family.</text>
</comment>
<dbReference type="SUPFAM" id="SSF46785">
    <property type="entry name" value="Winged helix' DNA-binding domain"/>
    <property type="match status" value="1"/>
</dbReference>
<dbReference type="AlphaFoldDB" id="A0A660C7U8"/>
<dbReference type="InterPro" id="IPR015422">
    <property type="entry name" value="PyrdxlP-dep_Trfase_small"/>
</dbReference>
<dbReference type="CDD" id="cd07377">
    <property type="entry name" value="WHTH_GntR"/>
    <property type="match status" value="1"/>
</dbReference>
<dbReference type="InterPro" id="IPR000524">
    <property type="entry name" value="Tscrpt_reg_HTH_GntR"/>
</dbReference>
<evidence type="ECO:0000313" key="7">
    <source>
        <dbReference type="EMBL" id="TWH19598.1"/>
    </source>
</evidence>
<organism evidence="7 8">
    <name type="scientific">Prauserella rugosa</name>
    <dbReference type="NCBI Taxonomy" id="43354"/>
    <lineage>
        <taxon>Bacteria</taxon>
        <taxon>Bacillati</taxon>
        <taxon>Actinomycetota</taxon>
        <taxon>Actinomycetes</taxon>
        <taxon>Pseudonocardiales</taxon>
        <taxon>Pseudonocardiaceae</taxon>
        <taxon>Prauserella</taxon>
    </lineage>
</organism>
<dbReference type="SUPFAM" id="SSF53383">
    <property type="entry name" value="PLP-dependent transferases"/>
    <property type="match status" value="1"/>
</dbReference>
<name>A0A660C7U8_9PSEU</name>
<dbReference type="GO" id="GO:0003700">
    <property type="term" value="F:DNA-binding transcription factor activity"/>
    <property type="evidence" value="ECO:0007669"/>
    <property type="project" value="InterPro"/>
</dbReference>
<dbReference type="Gene3D" id="3.40.640.10">
    <property type="entry name" value="Type I PLP-dependent aspartate aminotransferase-like (Major domain)"/>
    <property type="match status" value="1"/>
</dbReference>
<dbReference type="InterPro" id="IPR051446">
    <property type="entry name" value="HTH_trans_reg/aminotransferase"/>
</dbReference>
<dbReference type="GO" id="GO:0030170">
    <property type="term" value="F:pyridoxal phosphate binding"/>
    <property type="evidence" value="ECO:0007669"/>
    <property type="project" value="InterPro"/>
</dbReference>
<reference evidence="7 8" key="1">
    <citation type="submission" date="2019-07" db="EMBL/GenBank/DDBJ databases">
        <title>R&amp;d 2014.</title>
        <authorList>
            <person name="Klenk H.-P."/>
        </authorList>
    </citation>
    <scope>NUCLEOTIDE SEQUENCE [LARGE SCALE GENOMIC DNA]</scope>
    <source>
        <strain evidence="7 8">DSM 43194</strain>
    </source>
</reference>
<feature type="domain" description="HTH gntR-type" evidence="6">
    <location>
        <begin position="26"/>
        <end position="94"/>
    </location>
</feature>
<dbReference type="PANTHER" id="PTHR46577">
    <property type="entry name" value="HTH-TYPE TRANSCRIPTIONAL REGULATORY PROTEIN GABR"/>
    <property type="match status" value="1"/>
</dbReference>
<dbReference type="Gene3D" id="3.90.1150.10">
    <property type="entry name" value="Aspartate Aminotransferase, domain 1"/>
    <property type="match status" value="1"/>
</dbReference>
<dbReference type="InterPro" id="IPR015421">
    <property type="entry name" value="PyrdxlP-dep_Trfase_major"/>
</dbReference>
<protein>
    <submittedName>
        <fullName evidence="7">DNA-binding transcriptional MocR family regulator</fullName>
    </submittedName>
</protein>
<dbReference type="Pfam" id="PF00392">
    <property type="entry name" value="GntR"/>
    <property type="match status" value="1"/>
</dbReference>
<keyword evidence="5" id="KW-0804">Transcription</keyword>
<dbReference type="GO" id="GO:0003677">
    <property type="term" value="F:DNA binding"/>
    <property type="evidence" value="ECO:0007669"/>
    <property type="project" value="UniProtKB-KW"/>
</dbReference>
<dbReference type="Proteomes" id="UP000317303">
    <property type="component" value="Unassembled WGS sequence"/>
</dbReference>
<dbReference type="RefSeq" id="WP_030530642.1">
    <property type="nucleotide sequence ID" value="NZ_JOIJ01000002.1"/>
</dbReference>
<keyword evidence="3" id="KW-0805">Transcription regulation</keyword>
<dbReference type="EMBL" id="VLJV01000001">
    <property type="protein sequence ID" value="TWH19598.1"/>
    <property type="molecule type" value="Genomic_DNA"/>
</dbReference>
<dbReference type="PANTHER" id="PTHR46577:SF1">
    <property type="entry name" value="HTH-TYPE TRANSCRIPTIONAL REGULATORY PROTEIN GABR"/>
    <property type="match status" value="1"/>
</dbReference>
<keyword evidence="8" id="KW-1185">Reference proteome</keyword>
<evidence type="ECO:0000256" key="2">
    <source>
        <dbReference type="ARBA" id="ARBA00022898"/>
    </source>
</evidence>
<dbReference type="CDD" id="cd00609">
    <property type="entry name" value="AAT_like"/>
    <property type="match status" value="1"/>
</dbReference>
<accession>A0A660C7U8</accession>
<evidence type="ECO:0000256" key="3">
    <source>
        <dbReference type="ARBA" id="ARBA00023015"/>
    </source>
</evidence>
<dbReference type="InterPro" id="IPR015424">
    <property type="entry name" value="PyrdxlP-dep_Trfase"/>
</dbReference>
<dbReference type="SMART" id="SM00345">
    <property type="entry name" value="HTH_GNTR"/>
    <property type="match status" value="1"/>
</dbReference>
<dbReference type="InterPro" id="IPR036388">
    <property type="entry name" value="WH-like_DNA-bd_sf"/>
</dbReference>
<keyword evidence="4 7" id="KW-0238">DNA-binding</keyword>
<evidence type="ECO:0000313" key="8">
    <source>
        <dbReference type="Proteomes" id="UP000317303"/>
    </source>
</evidence>
<evidence type="ECO:0000256" key="1">
    <source>
        <dbReference type="ARBA" id="ARBA00005384"/>
    </source>
</evidence>
<dbReference type="PRINTS" id="PR00035">
    <property type="entry name" value="HTHGNTR"/>
</dbReference>
<dbReference type="OrthoDB" id="199743at2"/>
<dbReference type="Pfam" id="PF00155">
    <property type="entry name" value="Aminotran_1_2"/>
    <property type="match status" value="1"/>
</dbReference>
<comment type="caution">
    <text evidence="7">The sequence shown here is derived from an EMBL/GenBank/DDBJ whole genome shotgun (WGS) entry which is preliminary data.</text>
</comment>
<gene>
    <name evidence="7" type="ORF">JD82_01426</name>
</gene>